<dbReference type="GO" id="GO:0031956">
    <property type="term" value="F:medium-chain fatty acid-CoA ligase activity"/>
    <property type="evidence" value="ECO:0007669"/>
    <property type="project" value="TreeGrafter"/>
</dbReference>
<keyword evidence="2" id="KW-0436">Ligase</keyword>
<dbReference type="OrthoDB" id="10253115at2759"/>
<dbReference type="GO" id="GO:0006631">
    <property type="term" value="P:fatty acid metabolic process"/>
    <property type="evidence" value="ECO:0007669"/>
    <property type="project" value="TreeGrafter"/>
</dbReference>
<dbReference type="Pfam" id="PF00501">
    <property type="entry name" value="AMP-binding"/>
    <property type="match status" value="1"/>
</dbReference>
<dbReference type="Gene3D" id="3.40.50.12780">
    <property type="entry name" value="N-terminal domain of ligase-like"/>
    <property type="match status" value="1"/>
</dbReference>
<name>A0A024U2B7_9STRA</name>
<gene>
    <name evidence="5" type="ORF">H310_07021</name>
</gene>
<dbReference type="GeneID" id="20084071"/>
<dbReference type="VEuPathDB" id="FungiDB:H310_07021"/>
<dbReference type="InterPro" id="IPR000873">
    <property type="entry name" value="AMP-dep_synth/lig_dom"/>
</dbReference>
<proteinExistence type="inferred from homology"/>
<comment type="similarity">
    <text evidence="1">Belongs to the ATP-dependent AMP-binding enzyme family.</text>
</comment>
<evidence type="ECO:0000256" key="2">
    <source>
        <dbReference type="ARBA" id="ARBA00022598"/>
    </source>
</evidence>
<dbReference type="STRING" id="157072.A0A024U2B7"/>
<accession>A0A024U2B7</accession>
<evidence type="ECO:0000256" key="3">
    <source>
        <dbReference type="SAM" id="MobiDB-lite"/>
    </source>
</evidence>
<feature type="domain" description="AMP-dependent synthetase/ligase" evidence="4">
    <location>
        <begin position="63"/>
        <end position="365"/>
    </location>
</feature>
<dbReference type="RefSeq" id="XP_008870514.1">
    <property type="nucleotide sequence ID" value="XM_008872292.1"/>
</dbReference>
<feature type="region of interest" description="Disordered" evidence="3">
    <location>
        <begin position="1"/>
        <end position="25"/>
    </location>
</feature>
<protein>
    <recommendedName>
        <fullName evidence="4">AMP-dependent synthetase/ligase domain-containing protein</fullName>
    </recommendedName>
</protein>
<dbReference type="eggNOG" id="KOG1176">
    <property type="taxonomic scope" value="Eukaryota"/>
</dbReference>
<evidence type="ECO:0000259" key="4">
    <source>
        <dbReference type="Pfam" id="PF00501"/>
    </source>
</evidence>
<sequence length="503" mass="53883">MIVRQGGQMKAIGHSGDGASPAPVNPTPLTVIKNARKCFLEEGVPLLESLLKRDSTATTPFILVVENTRAGALAIVGAAILQQICVLVPSSKEEAMVPYVAEHTGISLVVNPQTHHVSKHVLASPPPTPAWLQHDQVQNGGGVCMLTSGSTGRPKVVFCTWSSMFLQGQATEKALFPHGPCRFVCASSIAHAYAINALFAIYMSPYGDLCELLLGIDIHAIQSPMSQPSSLSPPSSASIHSTTILYGTPGIYTKILQSATSNLSLAHVVSFSAGTTLPAHLKQNLRDSFGLTVLQNYGSTETGGIATELPSVESPSELKSSLQPVGHPWPDTEVRIVRPTSKGRVTSVDEDGEIHVRTPWQCAGYVEHGALTPISRTGFYHTGDGGAVDLTSGIILVGQRLREPIHFRHQGLDVFIPPQQVERTFRTNPHVTDVLLPLLVRSRMSAGFVKPVALVVAPSSTHDELVRWCAAHLPSVVQDLDIRLVEFLPCSPAGKLMYSLSVD</sequence>
<evidence type="ECO:0000313" key="5">
    <source>
        <dbReference type="EMBL" id="ETW00379.1"/>
    </source>
</evidence>
<dbReference type="PANTHER" id="PTHR43201:SF5">
    <property type="entry name" value="MEDIUM-CHAIN ACYL-COA LIGASE ACSF2, MITOCHONDRIAL"/>
    <property type="match status" value="1"/>
</dbReference>
<dbReference type="EMBL" id="KI913964">
    <property type="protein sequence ID" value="ETW00379.1"/>
    <property type="molecule type" value="Genomic_DNA"/>
</dbReference>
<organism evidence="5">
    <name type="scientific">Aphanomyces invadans</name>
    <dbReference type="NCBI Taxonomy" id="157072"/>
    <lineage>
        <taxon>Eukaryota</taxon>
        <taxon>Sar</taxon>
        <taxon>Stramenopiles</taxon>
        <taxon>Oomycota</taxon>
        <taxon>Saprolegniomycetes</taxon>
        <taxon>Saprolegniales</taxon>
        <taxon>Verrucalvaceae</taxon>
        <taxon>Aphanomyces</taxon>
    </lineage>
</organism>
<evidence type="ECO:0000256" key="1">
    <source>
        <dbReference type="ARBA" id="ARBA00006432"/>
    </source>
</evidence>
<reference evidence="5" key="1">
    <citation type="submission" date="2013-12" db="EMBL/GenBank/DDBJ databases">
        <title>The Genome Sequence of Aphanomyces invadans NJM9701.</title>
        <authorList>
            <consortium name="The Broad Institute Genomics Platform"/>
            <person name="Russ C."/>
            <person name="Tyler B."/>
            <person name="van West P."/>
            <person name="Dieguez-Uribeondo J."/>
            <person name="Young S.K."/>
            <person name="Zeng Q."/>
            <person name="Gargeya S."/>
            <person name="Fitzgerald M."/>
            <person name="Abouelleil A."/>
            <person name="Alvarado L."/>
            <person name="Chapman S.B."/>
            <person name="Gainer-Dewar J."/>
            <person name="Goldberg J."/>
            <person name="Griggs A."/>
            <person name="Gujja S."/>
            <person name="Hansen M."/>
            <person name="Howarth C."/>
            <person name="Imamovic A."/>
            <person name="Ireland A."/>
            <person name="Larimer J."/>
            <person name="McCowan C."/>
            <person name="Murphy C."/>
            <person name="Pearson M."/>
            <person name="Poon T.W."/>
            <person name="Priest M."/>
            <person name="Roberts A."/>
            <person name="Saif S."/>
            <person name="Shea T."/>
            <person name="Sykes S."/>
            <person name="Wortman J."/>
            <person name="Nusbaum C."/>
            <person name="Birren B."/>
        </authorList>
    </citation>
    <scope>NUCLEOTIDE SEQUENCE [LARGE SCALE GENOMIC DNA]</scope>
    <source>
        <strain evidence="5">NJM9701</strain>
    </source>
</reference>
<dbReference type="SUPFAM" id="SSF56801">
    <property type="entry name" value="Acetyl-CoA synthetase-like"/>
    <property type="match status" value="1"/>
</dbReference>
<dbReference type="PANTHER" id="PTHR43201">
    <property type="entry name" value="ACYL-COA SYNTHETASE"/>
    <property type="match status" value="1"/>
</dbReference>
<dbReference type="AlphaFoldDB" id="A0A024U2B7"/>
<dbReference type="InterPro" id="IPR042099">
    <property type="entry name" value="ANL_N_sf"/>
</dbReference>